<dbReference type="Gene3D" id="1.10.10.1250">
    <property type="entry name" value="RNA polymerase, subunit delta, N-terminal domain"/>
    <property type="match status" value="1"/>
</dbReference>
<dbReference type="GO" id="GO:0006351">
    <property type="term" value="P:DNA-templated transcription"/>
    <property type="evidence" value="ECO:0007669"/>
    <property type="project" value="InterPro"/>
</dbReference>
<keyword evidence="2 6" id="KW-0240">DNA-directed RNA polymerase</keyword>
<name>A0A0F7EG49_BRELA</name>
<evidence type="ECO:0000313" key="9">
    <source>
        <dbReference type="EMBL" id="AKF93893.1"/>
    </source>
</evidence>
<evidence type="ECO:0000256" key="4">
    <source>
        <dbReference type="ARBA" id="ARBA00022695"/>
    </source>
</evidence>
<comment type="function">
    <text evidence="6">Participates in both the initiation and recycling phases of transcription. In the presence of the delta subunit, RNAP displays an increased specificity of transcription, a decreased affinity for nucleic acids, and an increased efficiency of RNA synthesis because of enhanced recycling.</text>
</comment>
<dbReference type="NCBIfam" id="TIGR04567">
    <property type="entry name" value="RNAP_delt_lowGC"/>
    <property type="match status" value="1"/>
</dbReference>
<dbReference type="InterPro" id="IPR038087">
    <property type="entry name" value="RNAP_delta_N_dom_sf"/>
</dbReference>
<feature type="domain" description="HTH HARE-type" evidence="8">
    <location>
        <begin position="16"/>
        <end position="83"/>
    </location>
</feature>
<proteinExistence type="inferred from homology"/>
<dbReference type="EMBL" id="CP011074">
    <property type="protein sequence ID" value="AKF93893.1"/>
    <property type="molecule type" value="Genomic_DNA"/>
</dbReference>
<evidence type="ECO:0000256" key="7">
    <source>
        <dbReference type="SAM" id="MobiDB-lite"/>
    </source>
</evidence>
<reference evidence="9" key="1">
    <citation type="submission" date="2015-03" db="EMBL/GenBank/DDBJ databases">
        <title>MIGS Cultured Bacterial/Archaeal sample from Brevibacillus laterosporus.</title>
        <authorList>
            <person name="Zeng D."/>
            <person name="Zhu L."/>
            <person name="Dong G."/>
            <person name="Ye W."/>
            <person name="Ren D."/>
            <person name="Wu L."/>
            <person name="Xu J."/>
            <person name="Li G."/>
            <person name="Guo L."/>
        </authorList>
    </citation>
    <scope>NUCLEOTIDE SEQUENCE</scope>
    <source>
        <strain evidence="9">B9</strain>
    </source>
</reference>
<evidence type="ECO:0000256" key="6">
    <source>
        <dbReference type="HAMAP-Rule" id="MF_00357"/>
    </source>
</evidence>
<dbReference type="InterPro" id="IPR007759">
    <property type="entry name" value="Asxl_HARE-HTH"/>
</dbReference>
<accession>A0A0F7EG49</accession>
<gene>
    <name evidence="6" type="primary">rpoE</name>
    <name evidence="9" type="ORF">EX87_09760</name>
</gene>
<dbReference type="PROSITE" id="PS51913">
    <property type="entry name" value="HTH_HARE"/>
    <property type="match status" value="1"/>
</dbReference>
<sequence length="188" mass="22283">MSKLLQQYNEEKLQEMAMVDIAYEILRETNRPYNFRELMNEIAILRNLTEEQLMAVIAQVYTEVNIDGRFVCIGENTWGLKRWYATEAVEESQEGGVKKKKSAVVDDFEDFDMEDDDVAEVFEEEDDISLFEEEEEEEEEEFVDEDDVDSEDDIEDIDEDDEDLEDEDLFEDDEETEEEDEEDPDFDK</sequence>
<dbReference type="AlphaFoldDB" id="A0A0F7EG49"/>
<dbReference type="GO" id="GO:0003899">
    <property type="term" value="F:DNA-directed RNA polymerase activity"/>
    <property type="evidence" value="ECO:0007669"/>
    <property type="project" value="UniProtKB-UniRule"/>
</dbReference>
<keyword evidence="4 6" id="KW-0548">Nucleotidyltransferase</keyword>
<comment type="subunit">
    <text evidence="6">RNAP is composed of a core of 2 alpha, a beta and a beta' subunits. The core is associated with a delta subunit and one of several sigma factors.</text>
</comment>
<dbReference type="GO" id="GO:0006355">
    <property type="term" value="P:regulation of DNA-templated transcription"/>
    <property type="evidence" value="ECO:0007669"/>
    <property type="project" value="UniProtKB-UniRule"/>
</dbReference>
<evidence type="ECO:0000256" key="2">
    <source>
        <dbReference type="ARBA" id="ARBA00022478"/>
    </source>
</evidence>
<evidence type="ECO:0000256" key="3">
    <source>
        <dbReference type="ARBA" id="ARBA00022679"/>
    </source>
</evidence>
<feature type="region of interest" description="Disordered" evidence="7">
    <location>
        <begin position="128"/>
        <end position="188"/>
    </location>
</feature>
<dbReference type="InterPro" id="IPR029757">
    <property type="entry name" value="RpoE"/>
</dbReference>
<protein>
    <recommendedName>
        <fullName evidence="6">Probable DNA-directed RNA polymerase subunit delta</fullName>
    </recommendedName>
    <alternativeName>
        <fullName evidence="6">RNAP delta factor</fullName>
    </alternativeName>
</protein>
<keyword evidence="3 6" id="KW-0808">Transferase</keyword>
<evidence type="ECO:0000259" key="8">
    <source>
        <dbReference type="PROSITE" id="PS51913"/>
    </source>
</evidence>
<comment type="similarity">
    <text evidence="1 6">Belongs to the RpoE family.</text>
</comment>
<dbReference type="RefSeq" id="WP_031412869.1">
    <property type="nucleotide sequence ID" value="NZ_CP011074.1"/>
</dbReference>
<evidence type="ECO:0000256" key="1">
    <source>
        <dbReference type="ARBA" id="ARBA00009828"/>
    </source>
</evidence>
<evidence type="ECO:0000256" key="5">
    <source>
        <dbReference type="ARBA" id="ARBA00023163"/>
    </source>
</evidence>
<dbReference type="GO" id="GO:0000428">
    <property type="term" value="C:DNA-directed RNA polymerase complex"/>
    <property type="evidence" value="ECO:0007669"/>
    <property type="project" value="UniProtKB-KW"/>
</dbReference>
<keyword evidence="5 6" id="KW-0804">Transcription</keyword>
<dbReference type="Pfam" id="PF05066">
    <property type="entry name" value="HARE-HTH"/>
    <property type="match status" value="1"/>
</dbReference>
<dbReference type="HAMAP" id="MF_00357">
    <property type="entry name" value="RNApol_bact_RpoE"/>
    <property type="match status" value="1"/>
</dbReference>
<organism evidence="9">
    <name type="scientific">Brevibacillus laterosporus</name>
    <name type="common">Bacillus laterosporus</name>
    <dbReference type="NCBI Taxonomy" id="1465"/>
    <lineage>
        <taxon>Bacteria</taxon>
        <taxon>Bacillati</taxon>
        <taxon>Bacillota</taxon>
        <taxon>Bacilli</taxon>
        <taxon>Bacillales</taxon>
        <taxon>Paenibacillaceae</taxon>
        <taxon>Brevibacillus</taxon>
    </lineage>
</organism>